<evidence type="ECO:0000313" key="7">
    <source>
        <dbReference type="Proteomes" id="UP000028411"/>
    </source>
</evidence>
<organism evidence="6 7">
    <name type="scientific">Sphingobium chlorophenolicum</name>
    <dbReference type="NCBI Taxonomy" id="46429"/>
    <lineage>
        <taxon>Bacteria</taxon>
        <taxon>Pseudomonadati</taxon>
        <taxon>Pseudomonadota</taxon>
        <taxon>Alphaproteobacteria</taxon>
        <taxon>Sphingomonadales</taxon>
        <taxon>Sphingomonadaceae</taxon>
        <taxon>Sphingobium</taxon>
    </lineage>
</organism>
<protein>
    <submittedName>
        <fullName evidence="6">2-polyprenyl-6-methoxyphenol hydroxylase-like oxidoreductase</fullName>
    </submittedName>
</protein>
<dbReference type="Gene3D" id="3.50.50.60">
    <property type="entry name" value="FAD/NAD(P)-binding domain"/>
    <property type="match status" value="1"/>
</dbReference>
<dbReference type="PANTHER" id="PTHR47178:SF5">
    <property type="entry name" value="FAD-BINDING DOMAIN-CONTAINING PROTEIN"/>
    <property type="match status" value="1"/>
</dbReference>
<dbReference type="Pfam" id="PF13450">
    <property type="entry name" value="NAD_binding_8"/>
    <property type="match status" value="1"/>
</dbReference>
<evidence type="ECO:0000256" key="2">
    <source>
        <dbReference type="ARBA" id="ARBA00022827"/>
    </source>
</evidence>
<proteinExistence type="predicted"/>
<evidence type="ECO:0000256" key="3">
    <source>
        <dbReference type="ARBA" id="ARBA00023002"/>
    </source>
</evidence>
<keyword evidence="1" id="KW-0285">Flavoprotein</keyword>
<gene>
    <name evidence="6" type="ORF">BV95_03635</name>
</gene>
<dbReference type="PRINTS" id="PR00420">
    <property type="entry name" value="RNGMNOXGNASE"/>
</dbReference>
<dbReference type="PANTHER" id="PTHR47178">
    <property type="entry name" value="MONOOXYGENASE, FAD-BINDING"/>
    <property type="match status" value="1"/>
</dbReference>
<dbReference type="InterPro" id="IPR036188">
    <property type="entry name" value="FAD/NAD-bd_sf"/>
</dbReference>
<dbReference type="Proteomes" id="UP000028411">
    <property type="component" value="Unassembled WGS sequence"/>
</dbReference>
<evidence type="ECO:0000259" key="5">
    <source>
        <dbReference type="Pfam" id="PF01494"/>
    </source>
</evidence>
<reference evidence="6 7" key="1">
    <citation type="submission" date="2014-02" db="EMBL/GenBank/DDBJ databases">
        <title>Whole genome sequence of Sphingobium chlorophenolicum NBRC 16172.</title>
        <authorList>
            <person name="Gan H.M."/>
            <person name="Gan H.Y."/>
            <person name="Chew T.H."/>
            <person name="Savka M.A."/>
        </authorList>
    </citation>
    <scope>NUCLEOTIDE SEQUENCE [LARGE SCALE GENOMIC DNA]</scope>
    <source>
        <strain evidence="6 7">NBRC 16172</strain>
    </source>
</reference>
<evidence type="ECO:0000313" key="6">
    <source>
        <dbReference type="EMBL" id="KEQ52083.1"/>
    </source>
</evidence>
<comment type="caution">
    <text evidence="6">The sequence shown here is derived from an EMBL/GenBank/DDBJ whole genome shotgun (WGS) entry which is preliminary data.</text>
</comment>
<dbReference type="GO" id="GO:0004497">
    <property type="term" value="F:monooxygenase activity"/>
    <property type="evidence" value="ECO:0007669"/>
    <property type="project" value="UniProtKB-KW"/>
</dbReference>
<dbReference type="Pfam" id="PF01494">
    <property type="entry name" value="FAD_binding_3"/>
    <property type="match status" value="1"/>
</dbReference>
<keyword evidence="4" id="KW-0503">Monooxygenase</keyword>
<dbReference type="eggNOG" id="COG0654">
    <property type="taxonomic scope" value="Bacteria"/>
</dbReference>
<dbReference type="PATRIC" id="fig|46429.4.peg.3621"/>
<dbReference type="SUPFAM" id="SSF51905">
    <property type="entry name" value="FAD/NAD(P)-binding domain"/>
    <property type="match status" value="1"/>
</dbReference>
<evidence type="ECO:0000256" key="4">
    <source>
        <dbReference type="ARBA" id="ARBA00023033"/>
    </source>
</evidence>
<keyword evidence="2" id="KW-0274">FAD</keyword>
<dbReference type="RefSeq" id="WP_081873444.1">
    <property type="nucleotide sequence ID" value="NZ_JFHR01000052.1"/>
</dbReference>
<dbReference type="OrthoDB" id="4230779at2"/>
<accession>A0A081RA60</accession>
<keyword evidence="3" id="KW-0560">Oxidoreductase</keyword>
<dbReference type="GO" id="GO:0071949">
    <property type="term" value="F:FAD binding"/>
    <property type="evidence" value="ECO:0007669"/>
    <property type="project" value="InterPro"/>
</dbReference>
<feature type="domain" description="FAD-binding" evidence="5">
    <location>
        <begin position="308"/>
        <end position="375"/>
    </location>
</feature>
<name>A0A081RA60_SPHCR</name>
<dbReference type="EMBL" id="JFHR01000052">
    <property type="protein sequence ID" value="KEQ52083.1"/>
    <property type="molecule type" value="Genomic_DNA"/>
</dbReference>
<dbReference type="AlphaFoldDB" id="A0A081RA60"/>
<dbReference type="InterPro" id="IPR002938">
    <property type="entry name" value="FAD-bd"/>
</dbReference>
<sequence>MKVLVIGGGLGGLCLAQGLRQAGLHVSVFERQVSPSENLAGYGIHINRHGQQALKACLPSEGWSRFRELSTSAGTKLHFRDEQLRRLATRDEAILSGRPASEVELRGVGRIELREILLAGLMERSDPVVHWGKTFTHYELIADNRVRAHFDDGSAAEGDLLVGADASHSKVRQQYLPDVRRLELGILAIAGRYLLDDVQTAALPPELTDGSLNNVVPAGPGWMFVAAWRSRSADVGGKQQDAQNYVMWAYVTPRSELVDVPQDRGPAALQNFVLQRIKGWSPDLSRLVRGADPETVAPVPLRSMPHLDAWAPSNVTLIGDAIHNMTPMAGIGANTALRDARVLRDALIDAAAGRLSIVDAVGRYESEMRVYANRAVGLSRRNAENASSEAGFPRRMFRLVLRLAQAFPPVMRATLGRSSKEP</sequence>
<evidence type="ECO:0000256" key="1">
    <source>
        <dbReference type="ARBA" id="ARBA00022630"/>
    </source>
</evidence>